<dbReference type="OrthoDB" id="8858935at2"/>
<dbReference type="AlphaFoldDB" id="A0A556A7D6"/>
<sequence>MPYLEILASPAPAARKRTAVQALTRSLVEHFGVSPQTVTVFFVATREDDYAHAGQLGETTVGQRVFAKLHAYPRHLTQRRAVVAAMTPVLAACFCTSPANVAIYFLDRARDEVAHGGTLVCDEPLTCPVTP</sequence>
<evidence type="ECO:0008006" key="3">
    <source>
        <dbReference type="Google" id="ProtNLM"/>
    </source>
</evidence>
<name>A0A556A7D6_9BURK</name>
<protein>
    <recommendedName>
        <fullName evidence="3">4-oxalocrotonate tautomerase</fullName>
    </recommendedName>
</protein>
<accession>A0A556A7D6</accession>
<dbReference type="InterPro" id="IPR014347">
    <property type="entry name" value="Tautomerase/MIF_sf"/>
</dbReference>
<proteinExistence type="predicted"/>
<dbReference type="EMBL" id="VLTJ01000042">
    <property type="protein sequence ID" value="TSH88793.1"/>
    <property type="molecule type" value="Genomic_DNA"/>
</dbReference>
<dbReference type="Gene3D" id="3.30.429.10">
    <property type="entry name" value="Macrophage Migration Inhibitory Factor"/>
    <property type="match status" value="1"/>
</dbReference>
<gene>
    <name evidence="1" type="ORF">FOZ76_24420</name>
</gene>
<keyword evidence="2" id="KW-1185">Reference proteome</keyword>
<evidence type="ECO:0000313" key="2">
    <source>
        <dbReference type="Proteomes" id="UP000318405"/>
    </source>
</evidence>
<organism evidence="1 2">
    <name type="scientific">Verticiella sediminum</name>
    <dbReference type="NCBI Taxonomy" id="1247510"/>
    <lineage>
        <taxon>Bacteria</taxon>
        <taxon>Pseudomonadati</taxon>
        <taxon>Pseudomonadota</taxon>
        <taxon>Betaproteobacteria</taxon>
        <taxon>Burkholderiales</taxon>
        <taxon>Alcaligenaceae</taxon>
        <taxon>Verticiella</taxon>
    </lineage>
</organism>
<reference evidence="1 2" key="1">
    <citation type="submission" date="2019-07" db="EMBL/GenBank/DDBJ databases">
        <title>Qingshengfaniella alkalisoli gen. nov., sp. nov., isolated from saline soil.</title>
        <authorList>
            <person name="Xu L."/>
            <person name="Huang X.-X."/>
            <person name="Sun J.-Q."/>
        </authorList>
    </citation>
    <scope>NUCLEOTIDE SEQUENCE [LARGE SCALE GENOMIC DNA]</scope>
    <source>
        <strain evidence="1 2">DSM 27279</strain>
    </source>
</reference>
<comment type="caution">
    <text evidence="1">The sequence shown here is derived from an EMBL/GenBank/DDBJ whole genome shotgun (WGS) entry which is preliminary data.</text>
</comment>
<dbReference type="Proteomes" id="UP000318405">
    <property type="component" value="Unassembled WGS sequence"/>
</dbReference>
<dbReference type="RefSeq" id="WP_143950909.1">
    <property type="nucleotide sequence ID" value="NZ_BAABMB010000005.1"/>
</dbReference>
<dbReference type="SUPFAM" id="SSF55331">
    <property type="entry name" value="Tautomerase/MIF"/>
    <property type="match status" value="1"/>
</dbReference>
<evidence type="ECO:0000313" key="1">
    <source>
        <dbReference type="EMBL" id="TSH88793.1"/>
    </source>
</evidence>